<proteinExistence type="predicted"/>
<dbReference type="Proteomes" id="UP000692954">
    <property type="component" value="Unassembled WGS sequence"/>
</dbReference>
<accession>A0A8S1MP99</accession>
<reference evidence="2" key="1">
    <citation type="submission" date="2021-01" db="EMBL/GenBank/DDBJ databases">
        <authorList>
            <consortium name="Genoscope - CEA"/>
            <person name="William W."/>
        </authorList>
    </citation>
    <scope>NUCLEOTIDE SEQUENCE</scope>
</reference>
<feature type="coiled-coil region" evidence="1">
    <location>
        <begin position="218"/>
        <end position="245"/>
    </location>
</feature>
<gene>
    <name evidence="2" type="ORF">PSON_ATCC_30995.1.T0380092</name>
</gene>
<sequence length="309" mass="38149">MQQQTAKFMEILPNYDQLRINELKLIEQEQYYISQLKEQRERMEVLKQEFLKKDQTITDLQIQNQKFREDLNKMRLILQEQIKHVEKEKQRTKKNNQERDQLMNDIQELRDLVQHLREENDNLNSLHLEQQRQFEDQVLQQQIQNEQLKTEIQKLDHLLFGTEPLKAENIKLKEEIKDYKIEKKKFFNEMRQSKMEINQQLDEFKLVIQDQHNEIAKLQQYKEINNQLKQNQQEFEYQFQLLNQENIDLKFELKRFYDKEESEIKMKSEIDRVRQDLISVRNQEVEKLNELFKGIFQRSSLEQSREKFI</sequence>
<keyword evidence="1" id="KW-0175">Coiled coil</keyword>
<comment type="caution">
    <text evidence="2">The sequence shown here is derived from an EMBL/GenBank/DDBJ whole genome shotgun (WGS) entry which is preliminary data.</text>
</comment>
<evidence type="ECO:0000256" key="1">
    <source>
        <dbReference type="SAM" id="Coils"/>
    </source>
</evidence>
<evidence type="ECO:0000313" key="3">
    <source>
        <dbReference type="Proteomes" id="UP000692954"/>
    </source>
</evidence>
<dbReference type="OrthoDB" id="302239at2759"/>
<evidence type="ECO:0000313" key="2">
    <source>
        <dbReference type="EMBL" id="CAD8078766.1"/>
    </source>
</evidence>
<organism evidence="2 3">
    <name type="scientific">Paramecium sonneborni</name>
    <dbReference type="NCBI Taxonomy" id="65129"/>
    <lineage>
        <taxon>Eukaryota</taxon>
        <taxon>Sar</taxon>
        <taxon>Alveolata</taxon>
        <taxon>Ciliophora</taxon>
        <taxon>Intramacronucleata</taxon>
        <taxon>Oligohymenophorea</taxon>
        <taxon>Peniculida</taxon>
        <taxon>Parameciidae</taxon>
        <taxon>Paramecium</taxon>
    </lineage>
</organism>
<keyword evidence="3" id="KW-1185">Reference proteome</keyword>
<dbReference type="EMBL" id="CAJJDN010000038">
    <property type="protein sequence ID" value="CAD8078766.1"/>
    <property type="molecule type" value="Genomic_DNA"/>
</dbReference>
<feature type="coiled-coil region" evidence="1">
    <location>
        <begin position="33"/>
        <end position="189"/>
    </location>
</feature>
<dbReference type="AlphaFoldDB" id="A0A8S1MP99"/>
<name>A0A8S1MP99_9CILI</name>
<protein>
    <submittedName>
        <fullName evidence="2">Uncharacterized protein</fullName>
    </submittedName>
</protein>